<reference evidence="2" key="1">
    <citation type="journal article" date="2020" name="Stud. Mycol.">
        <title>101 Dothideomycetes genomes: a test case for predicting lifestyles and emergence of pathogens.</title>
        <authorList>
            <person name="Haridas S."/>
            <person name="Albert R."/>
            <person name="Binder M."/>
            <person name="Bloem J."/>
            <person name="Labutti K."/>
            <person name="Salamov A."/>
            <person name="Andreopoulos B."/>
            <person name="Baker S."/>
            <person name="Barry K."/>
            <person name="Bills G."/>
            <person name="Bluhm B."/>
            <person name="Cannon C."/>
            <person name="Castanera R."/>
            <person name="Culley D."/>
            <person name="Daum C."/>
            <person name="Ezra D."/>
            <person name="Gonzalez J."/>
            <person name="Henrissat B."/>
            <person name="Kuo A."/>
            <person name="Liang C."/>
            <person name="Lipzen A."/>
            <person name="Lutzoni F."/>
            <person name="Magnuson J."/>
            <person name="Mondo S."/>
            <person name="Nolan M."/>
            <person name="Ohm R."/>
            <person name="Pangilinan J."/>
            <person name="Park H.-J."/>
            <person name="Ramirez L."/>
            <person name="Alfaro M."/>
            <person name="Sun H."/>
            <person name="Tritt A."/>
            <person name="Yoshinaga Y."/>
            <person name="Zwiers L.-H."/>
            <person name="Turgeon B."/>
            <person name="Goodwin S."/>
            <person name="Spatafora J."/>
            <person name="Crous P."/>
            <person name="Grigoriev I."/>
        </authorList>
    </citation>
    <scope>NUCLEOTIDE SEQUENCE</scope>
    <source>
        <strain evidence="2">CBS 109.77</strain>
    </source>
</reference>
<protein>
    <submittedName>
        <fullName evidence="2">Uncharacterized protein</fullName>
    </submittedName>
</protein>
<feature type="transmembrane region" description="Helical" evidence="1">
    <location>
        <begin position="6"/>
        <end position="28"/>
    </location>
</feature>
<keyword evidence="1" id="KW-1133">Transmembrane helix</keyword>
<dbReference type="OrthoDB" id="529273at2759"/>
<keyword evidence="3" id="KW-1185">Reference proteome</keyword>
<dbReference type="EMBL" id="MU001747">
    <property type="protein sequence ID" value="KAF2800467.1"/>
    <property type="molecule type" value="Genomic_DNA"/>
</dbReference>
<dbReference type="AlphaFoldDB" id="A0A6A6XXY6"/>
<feature type="transmembrane region" description="Helical" evidence="1">
    <location>
        <begin position="48"/>
        <end position="72"/>
    </location>
</feature>
<gene>
    <name evidence="2" type="ORF">K505DRAFT_1523</name>
</gene>
<accession>A0A6A6XXY6</accession>
<evidence type="ECO:0000256" key="1">
    <source>
        <dbReference type="SAM" id="Phobius"/>
    </source>
</evidence>
<feature type="transmembrane region" description="Helical" evidence="1">
    <location>
        <begin position="500"/>
        <end position="520"/>
    </location>
</feature>
<keyword evidence="1" id="KW-0472">Membrane</keyword>
<keyword evidence="1" id="KW-0812">Transmembrane</keyword>
<dbReference type="Proteomes" id="UP000799757">
    <property type="component" value="Unassembled WGS sequence"/>
</dbReference>
<organism evidence="2 3">
    <name type="scientific">Melanomma pulvis-pyrius CBS 109.77</name>
    <dbReference type="NCBI Taxonomy" id="1314802"/>
    <lineage>
        <taxon>Eukaryota</taxon>
        <taxon>Fungi</taxon>
        <taxon>Dikarya</taxon>
        <taxon>Ascomycota</taxon>
        <taxon>Pezizomycotina</taxon>
        <taxon>Dothideomycetes</taxon>
        <taxon>Pleosporomycetidae</taxon>
        <taxon>Pleosporales</taxon>
        <taxon>Melanommataceae</taxon>
        <taxon>Melanomma</taxon>
    </lineage>
</organism>
<proteinExistence type="predicted"/>
<evidence type="ECO:0000313" key="3">
    <source>
        <dbReference type="Proteomes" id="UP000799757"/>
    </source>
</evidence>
<evidence type="ECO:0000313" key="2">
    <source>
        <dbReference type="EMBL" id="KAF2800467.1"/>
    </source>
</evidence>
<name>A0A6A6XXY6_9PLEO</name>
<feature type="transmembrane region" description="Helical" evidence="1">
    <location>
        <begin position="108"/>
        <end position="129"/>
    </location>
</feature>
<sequence length="583" mass="63105">MAPPYAYFTLAGLVVPTAFSLVLLVASLRGWHSSERYAQTVTDEKSSIAIVVQLFSHSLGLFQICALCVVISLSFQRYASLSPFSLNSLRFVNSAFALRVDWNLPLPFLIPLTLFIAFSLVPAAIWSGALTPNVISKNVTVPFTIPAIGTIDITENPLFGAKEGGDGGCPWITGDFGEEKVASFHNCFNKLSLLYSAATASSINAIPGREEQKAPVHAKLDRSGYSFIGRSYGTGGSVGFANISEVLSPLSLSFVETGLEAKVECTVNKTAEFRLEKQDVDIDLEVYNAIGNGTLPEGLSANIGKFGLESTHFGYLALDLFSWASAYNNHSTSYFALAAVPDDCTDGNWTLCAGYGFAQLHHTQCRLDFAAKSFDLEVDNVARTIAVTPKETIEWPPYADVLLEQLSAEHSYISYNDGAFGGSELGKAIRSNIDILRAYRNESTVNTDIMLQGVEDFIADLMDNSLLSFSQSRYFGERKERRSVDAELARHVVVYGEAKFIYAAGVLNLTILLVCFGEAARMRGWKRLSGLDLLDMASVAVGASFGGSKLAAHVQTLGARRDATGKVKVRLRGIVGIVGCSEV</sequence>